<accession>A0A3B0ZUI3</accession>
<protein>
    <submittedName>
        <fullName evidence="1">Uncharacterized protein</fullName>
    </submittedName>
</protein>
<name>A0A3B0ZUI3_9ZZZZ</name>
<evidence type="ECO:0000313" key="1">
    <source>
        <dbReference type="EMBL" id="VAW91062.1"/>
    </source>
</evidence>
<dbReference type="EMBL" id="UOFS01000006">
    <property type="protein sequence ID" value="VAW91062.1"/>
    <property type="molecule type" value="Genomic_DNA"/>
</dbReference>
<sequence length="48" mass="5500">MNAITAVQNFSLTMNRNFKAFQEQVYMAWTNKEGKSMGINVMALSRVK</sequence>
<organism evidence="1">
    <name type="scientific">hydrothermal vent metagenome</name>
    <dbReference type="NCBI Taxonomy" id="652676"/>
    <lineage>
        <taxon>unclassified sequences</taxon>
        <taxon>metagenomes</taxon>
        <taxon>ecological metagenomes</taxon>
    </lineage>
</organism>
<proteinExistence type="predicted"/>
<reference evidence="1" key="1">
    <citation type="submission" date="2018-06" db="EMBL/GenBank/DDBJ databases">
        <authorList>
            <person name="Zhirakovskaya E."/>
        </authorList>
    </citation>
    <scope>NUCLEOTIDE SEQUENCE</scope>
</reference>
<dbReference type="AlphaFoldDB" id="A0A3B0ZUI3"/>
<gene>
    <name evidence="1" type="ORF">MNBD_GAMMA22-2612</name>
</gene>